<feature type="domain" description="Activator of Hsp90 ATPase homologue 1/2-like C-terminal" evidence="3">
    <location>
        <begin position="25"/>
        <end position="135"/>
    </location>
</feature>
<name>A0ABQ2I376_9BACT</name>
<feature type="compositionally biased region" description="Basic and acidic residues" evidence="2">
    <location>
        <begin position="151"/>
        <end position="162"/>
    </location>
</feature>
<feature type="region of interest" description="Disordered" evidence="2">
    <location>
        <begin position="143"/>
        <end position="162"/>
    </location>
</feature>
<dbReference type="Pfam" id="PF08327">
    <property type="entry name" value="AHSA1"/>
    <property type="match status" value="1"/>
</dbReference>
<dbReference type="Gene3D" id="3.30.530.20">
    <property type="match status" value="1"/>
</dbReference>
<organism evidence="4 5">
    <name type="scientific">Dyadobacter beijingensis</name>
    <dbReference type="NCBI Taxonomy" id="365489"/>
    <lineage>
        <taxon>Bacteria</taxon>
        <taxon>Pseudomonadati</taxon>
        <taxon>Bacteroidota</taxon>
        <taxon>Cytophagia</taxon>
        <taxon>Cytophagales</taxon>
        <taxon>Spirosomataceae</taxon>
        <taxon>Dyadobacter</taxon>
    </lineage>
</organism>
<dbReference type="SUPFAM" id="SSF55961">
    <property type="entry name" value="Bet v1-like"/>
    <property type="match status" value="1"/>
</dbReference>
<evidence type="ECO:0000313" key="4">
    <source>
        <dbReference type="EMBL" id="GGM96372.1"/>
    </source>
</evidence>
<dbReference type="Proteomes" id="UP000632339">
    <property type="component" value="Unassembled WGS sequence"/>
</dbReference>
<proteinExistence type="inferred from homology"/>
<protein>
    <submittedName>
        <fullName evidence="4">Activator of HSP90 ATPase</fullName>
    </submittedName>
</protein>
<sequence>MNNASDFSVSFTVGKSPAEAFRAINQVSGWWSEEVEGETDREGAVWHYHFQDVHRCTMEITEMVPDKKVVWRVLDNYFKFTEDQSEWIGDTIVFEIAQSDGKTEVTFTQHGLTPANECYEICEGAWTNYLTDSLRLFIETGKGRPNATGKPRTEYEEQVMKD</sequence>
<evidence type="ECO:0000256" key="1">
    <source>
        <dbReference type="ARBA" id="ARBA00006817"/>
    </source>
</evidence>
<dbReference type="InterPro" id="IPR013538">
    <property type="entry name" value="ASHA1/2-like_C"/>
</dbReference>
<evidence type="ECO:0000256" key="2">
    <source>
        <dbReference type="SAM" id="MobiDB-lite"/>
    </source>
</evidence>
<gene>
    <name evidence="4" type="ORF">GCM10010967_32520</name>
</gene>
<keyword evidence="5" id="KW-1185">Reference proteome</keyword>
<comment type="similarity">
    <text evidence="1">Belongs to the AHA1 family.</text>
</comment>
<comment type="caution">
    <text evidence="4">The sequence shown here is derived from an EMBL/GenBank/DDBJ whole genome shotgun (WGS) entry which is preliminary data.</text>
</comment>
<evidence type="ECO:0000313" key="5">
    <source>
        <dbReference type="Proteomes" id="UP000632339"/>
    </source>
</evidence>
<dbReference type="InterPro" id="IPR023393">
    <property type="entry name" value="START-like_dom_sf"/>
</dbReference>
<dbReference type="CDD" id="cd07814">
    <property type="entry name" value="SRPBCC_CalC_Aha1-like"/>
    <property type="match status" value="1"/>
</dbReference>
<dbReference type="RefSeq" id="WP_033402814.1">
    <property type="nucleotide sequence ID" value="NZ_BMLI01000001.1"/>
</dbReference>
<evidence type="ECO:0000259" key="3">
    <source>
        <dbReference type="Pfam" id="PF08327"/>
    </source>
</evidence>
<reference evidence="5" key="1">
    <citation type="journal article" date="2019" name="Int. J. Syst. Evol. Microbiol.">
        <title>The Global Catalogue of Microorganisms (GCM) 10K type strain sequencing project: providing services to taxonomists for standard genome sequencing and annotation.</title>
        <authorList>
            <consortium name="The Broad Institute Genomics Platform"/>
            <consortium name="The Broad Institute Genome Sequencing Center for Infectious Disease"/>
            <person name="Wu L."/>
            <person name="Ma J."/>
        </authorList>
    </citation>
    <scope>NUCLEOTIDE SEQUENCE [LARGE SCALE GENOMIC DNA]</scope>
    <source>
        <strain evidence="5">CGMCC 1.6375</strain>
    </source>
</reference>
<dbReference type="EMBL" id="BMLI01000001">
    <property type="protein sequence ID" value="GGM96372.1"/>
    <property type="molecule type" value="Genomic_DNA"/>
</dbReference>
<accession>A0ABQ2I376</accession>